<organism evidence="1">
    <name type="scientific">Anguilla anguilla</name>
    <name type="common">European freshwater eel</name>
    <name type="synonym">Muraena anguilla</name>
    <dbReference type="NCBI Taxonomy" id="7936"/>
    <lineage>
        <taxon>Eukaryota</taxon>
        <taxon>Metazoa</taxon>
        <taxon>Chordata</taxon>
        <taxon>Craniata</taxon>
        <taxon>Vertebrata</taxon>
        <taxon>Euteleostomi</taxon>
        <taxon>Actinopterygii</taxon>
        <taxon>Neopterygii</taxon>
        <taxon>Teleostei</taxon>
        <taxon>Anguilliformes</taxon>
        <taxon>Anguillidae</taxon>
        <taxon>Anguilla</taxon>
    </lineage>
</organism>
<protein>
    <submittedName>
        <fullName evidence="1">Uncharacterized protein</fullName>
    </submittedName>
</protein>
<proteinExistence type="predicted"/>
<accession>A0A0E9PGB4</accession>
<reference evidence="1" key="2">
    <citation type="journal article" date="2015" name="Fish Shellfish Immunol.">
        <title>Early steps in the European eel (Anguilla anguilla)-Vibrio vulnificus interaction in the gills: Role of the RtxA13 toxin.</title>
        <authorList>
            <person name="Callol A."/>
            <person name="Pajuelo D."/>
            <person name="Ebbesson L."/>
            <person name="Teles M."/>
            <person name="MacKenzie S."/>
            <person name="Amaro C."/>
        </authorList>
    </citation>
    <scope>NUCLEOTIDE SEQUENCE</scope>
</reference>
<evidence type="ECO:0000313" key="1">
    <source>
        <dbReference type="EMBL" id="JAH03125.1"/>
    </source>
</evidence>
<dbReference type="AlphaFoldDB" id="A0A0E9PGB4"/>
<name>A0A0E9PGB4_ANGAN</name>
<dbReference type="EMBL" id="GBXM01105452">
    <property type="protein sequence ID" value="JAH03125.1"/>
    <property type="molecule type" value="Transcribed_RNA"/>
</dbReference>
<sequence length="63" mass="7108">MTLLYANTQTRKHITVVRCLENPCSLETSSLYLSSQTEERLPTSSFTVVSYYSFSQGAGNQMH</sequence>
<reference evidence="1" key="1">
    <citation type="submission" date="2014-11" db="EMBL/GenBank/DDBJ databases">
        <authorList>
            <person name="Amaro Gonzalez C."/>
        </authorList>
    </citation>
    <scope>NUCLEOTIDE SEQUENCE</scope>
</reference>